<proteinExistence type="predicted"/>
<organism evidence="8 9">
    <name type="scientific">Celeribacter halophilus</name>
    <dbReference type="NCBI Taxonomy" id="576117"/>
    <lineage>
        <taxon>Bacteria</taxon>
        <taxon>Pseudomonadati</taxon>
        <taxon>Pseudomonadota</taxon>
        <taxon>Alphaproteobacteria</taxon>
        <taxon>Rhodobacterales</taxon>
        <taxon>Roseobacteraceae</taxon>
        <taxon>Celeribacter</taxon>
    </lineage>
</organism>
<dbReference type="PANTHER" id="PTHR43047">
    <property type="entry name" value="TWO-COMPONENT HISTIDINE PROTEIN KINASE"/>
    <property type="match status" value="1"/>
</dbReference>
<sequence length="514" mass="55787">MKHRDGQRQTLQVEDAGRVSLLSHDIRATYAELQSALRALAQSPDSTEDLQGELSRLAHTSAHLGRLLEEVSESLFPNYQHRHLPSITSTPRQIVTGLITRWQRITAKLGTELTLTGTEQLPEVADLDMLALEQVLSNLVSNALHHAGSGPISIEISRSGQAPHEELLFCIRDAGAGFPPVVLNRPHTDPTPVGTGEPGSGFGLHVAFDATRRLNGKLILRNPPEGGAEACLALPFPTVAQTVFDAQQHNGQLPEGLTALLVEDSPALRMAFRHDLETLGLKVTEAHDGVDALDRLMSAQPQFDLVFLDIELPLLSGVQVLSKLRAQGREFPPTIAITSHVFQSNRQSILSYGAKAILSKPVNAQRDILDAIAIALGIAKPPQSRTAPPQMETGASTHANALERCLYKLVGHLPPSKGKLILSQLSEDLDHFLDAATTATTIAPPLEHHAILARAMHSLSSLFATACMKEAQHLSRVLSEQSQHMTQSEIIETLKQLRQYASDIQTTIHSILSS</sequence>
<dbReference type="PANTHER" id="PTHR43047:SF62">
    <property type="entry name" value="SENSOR HISTIDINE KINASE DPIB"/>
    <property type="match status" value="1"/>
</dbReference>
<keyword evidence="9" id="KW-1185">Reference proteome</keyword>
<evidence type="ECO:0000259" key="7">
    <source>
        <dbReference type="PROSITE" id="PS50110"/>
    </source>
</evidence>
<dbReference type="OrthoDB" id="7873557at2"/>
<feature type="domain" description="Histidine kinase" evidence="6">
    <location>
        <begin position="21"/>
        <end position="238"/>
    </location>
</feature>
<dbReference type="InterPro" id="IPR005467">
    <property type="entry name" value="His_kinase_dom"/>
</dbReference>
<evidence type="ECO:0000256" key="4">
    <source>
        <dbReference type="ARBA" id="ARBA00022777"/>
    </source>
</evidence>
<dbReference type="Gene3D" id="3.40.50.2300">
    <property type="match status" value="1"/>
</dbReference>
<dbReference type="InterPro" id="IPR001789">
    <property type="entry name" value="Sig_transdc_resp-reg_receiver"/>
</dbReference>
<evidence type="ECO:0000256" key="5">
    <source>
        <dbReference type="PROSITE-ProRule" id="PRU00169"/>
    </source>
</evidence>
<dbReference type="InterPro" id="IPR011006">
    <property type="entry name" value="CheY-like_superfamily"/>
</dbReference>
<evidence type="ECO:0000256" key="3">
    <source>
        <dbReference type="ARBA" id="ARBA00022679"/>
    </source>
</evidence>
<protein>
    <recommendedName>
        <fullName evidence="2">histidine kinase</fullName>
        <ecNumber evidence="2">2.7.13.3</ecNumber>
    </recommendedName>
</protein>
<dbReference type="CDD" id="cd00075">
    <property type="entry name" value="HATPase"/>
    <property type="match status" value="1"/>
</dbReference>
<dbReference type="EMBL" id="FORY01000001">
    <property type="protein sequence ID" value="SFJ01553.1"/>
    <property type="molecule type" value="Genomic_DNA"/>
</dbReference>
<evidence type="ECO:0000256" key="2">
    <source>
        <dbReference type="ARBA" id="ARBA00012438"/>
    </source>
</evidence>
<evidence type="ECO:0000313" key="9">
    <source>
        <dbReference type="Proteomes" id="UP000183299"/>
    </source>
</evidence>
<dbReference type="CDD" id="cd17546">
    <property type="entry name" value="REC_hyHK_CKI1_RcsC-like"/>
    <property type="match status" value="1"/>
</dbReference>
<dbReference type="SMART" id="SM00448">
    <property type="entry name" value="REC"/>
    <property type="match status" value="1"/>
</dbReference>
<dbReference type="SUPFAM" id="SSF52172">
    <property type="entry name" value="CheY-like"/>
    <property type="match status" value="1"/>
</dbReference>
<dbReference type="GO" id="GO:0000155">
    <property type="term" value="F:phosphorelay sensor kinase activity"/>
    <property type="evidence" value="ECO:0007669"/>
    <property type="project" value="TreeGrafter"/>
</dbReference>
<dbReference type="GeneID" id="98663660"/>
<dbReference type="Pfam" id="PF00072">
    <property type="entry name" value="Response_reg"/>
    <property type="match status" value="1"/>
</dbReference>
<feature type="domain" description="Response regulatory" evidence="7">
    <location>
        <begin position="258"/>
        <end position="375"/>
    </location>
</feature>
<dbReference type="SMART" id="SM00387">
    <property type="entry name" value="HATPase_c"/>
    <property type="match status" value="1"/>
</dbReference>
<dbReference type="GO" id="GO:0009927">
    <property type="term" value="F:histidine phosphotransfer kinase activity"/>
    <property type="evidence" value="ECO:0007669"/>
    <property type="project" value="TreeGrafter"/>
</dbReference>
<keyword evidence="3" id="KW-0808">Transferase</keyword>
<dbReference type="EC" id="2.7.13.3" evidence="2"/>
<reference evidence="8 9" key="1">
    <citation type="submission" date="2016-10" db="EMBL/GenBank/DDBJ databases">
        <authorList>
            <person name="de Groot N.N."/>
        </authorList>
    </citation>
    <scope>NUCLEOTIDE SEQUENCE [LARGE SCALE GENOMIC DNA]</scope>
    <source>
        <strain evidence="8 9">CGMCC 1.8891</strain>
    </source>
</reference>
<dbReference type="GO" id="GO:0005886">
    <property type="term" value="C:plasma membrane"/>
    <property type="evidence" value="ECO:0007669"/>
    <property type="project" value="TreeGrafter"/>
</dbReference>
<evidence type="ECO:0000313" key="8">
    <source>
        <dbReference type="EMBL" id="SFJ01553.1"/>
    </source>
</evidence>
<dbReference type="Pfam" id="PF02518">
    <property type="entry name" value="HATPase_c"/>
    <property type="match status" value="1"/>
</dbReference>
<dbReference type="SUPFAM" id="SSF55874">
    <property type="entry name" value="ATPase domain of HSP90 chaperone/DNA topoisomerase II/histidine kinase"/>
    <property type="match status" value="1"/>
</dbReference>
<dbReference type="PROSITE" id="PS50109">
    <property type="entry name" value="HIS_KIN"/>
    <property type="match status" value="1"/>
</dbReference>
<dbReference type="STRING" id="576117.SAMN04488138_101187"/>
<dbReference type="AlphaFoldDB" id="A0A1I3MX18"/>
<keyword evidence="5" id="KW-0597">Phosphoprotein</keyword>
<evidence type="ECO:0000256" key="1">
    <source>
        <dbReference type="ARBA" id="ARBA00000085"/>
    </source>
</evidence>
<dbReference type="PROSITE" id="PS50110">
    <property type="entry name" value="RESPONSE_REGULATORY"/>
    <property type="match status" value="1"/>
</dbReference>
<dbReference type="Proteomes" id="UP000183299">
    <property type="component" value="Unassembled WGS sequence"/>
</dbReference>
<dbReference type="RefSeq" id="WP_066603247.1">
    <property type="nucleotide sequence ID" value="NZ_FORY01000001.1"/>
</dbReference>
<feature type="modified residue" description="4-aspartylphosphate" evidence="5">
    <location>
        <position position="309"/>
    </location>
</feature>
<dbReference type="InterPro" id="IPR036890">
    <property type="entry name" value="HATPase_C_sf"/>
</dbReference>
<dbReference type="InterPro" id="IPR003594">
    <property type="entry name" value="HATPase_dom"/>
</dbReference>
<name>A0A1I3MX18_9RHOB</name>
<dbReference type="Gene3D" id="3.30.565.10">
    <property type="entry name" value="Histidine kinase-like ATPase, C-terminal domain"/>
    <property type="match status" value="1"/>
</dbReference>
<accession>A0A1I3MX18</accession>
<keyword evidence="4" id="KW-0418">Kinase</keyword>
<evidence type="ECO:0000259" key="6">
    <source>
        <dbReference type="PROSITE" id="PS50109"/>
    </source>
</evidence>
<comment type="catalytic activity">
    <reaction evidence="1">
        <text>ATP + protein L-histidine = ADP + protein N-phospho-L-histidine.</text>
        <dbReference type="EC" id="2.7.13.3"/>
    </reaction>
</comment>
<gene>
    <name evidence="8" type="ORF">SAMN04488138_101187</name>
</gene>